<dbReference type="Proteomes" id="UP001595957">
    <property type="component" value="Unassembled WGS sequence"/>
</dbReference>
<evidence type="ECO:0000256" key="1">
    <source>
        <dbReference type="SAM" id="MobiDB-lite"/>
    </source>
</evidence>
<dbReference type="RefSeq" id="WP_197486349.1">
    <property type="nucleotide sequence ID" value="NZ_JBHSFZ010000021.1"/>
</dbReference>
<organism evidence="2 3">
    <name type="scientific">Sphingobium tyrosinilyticum</name>
    <dbReference type="NCBI Taxonomy" id="2715436"/>
    <lineage>
        <taxon>Bacteria</taxon>
        <taxon>Pseudomonadati</taxon>
        <taxon>Pseudomonadota</taxon>
        <taxon>Alphaproteobacteria</taxon>
        <taxon>Sphingomonadales</taxon>
        <taxon>Sphingomonadaceae</taxon>
        <taxon>Sphingobium</taxon>
    </lineage>
</organism>
<proteinExistence type="predicted"/>
<reference evidence="3" key="1">
    <citation type="journal article" date="2019" name="Int. J. Syst. Evol. Microbiol.">
        <title>The Global Catalogue of Microorganisms (GCM) 10K type strain sequencing project: providing services to taxonomists for standard genome sequencing and annotation.</title>
        <authorList>
            <consortium name="The Broad Institute Genomics Platform"/>
            <consortium name="The Broad Institute Genome Sequencing Center for Infectious Disease"/>
            <person name="Wu L."/>
            <person name="Ma J."/>
        </authorList>
    </citation>
    <scope>NUCLEOTIDE SEQUENCE [LARGE SCALE GENOMIC DNA]</scope>
    <source>
        <strain evidence="3">NBRC 103632</strain>
    </source>
</reference>
<protein>
    <submittedName>
        <fullName evidence="2">Uncharacterized protein</fullName>
    </submittedName>
</protein>
<dbReference type="EMBL" id="JBHSFZ010000021">
    <property type="protein sequence ID" value="MFC4594605.1"/>
    <property type="molecule type" value="Genomic_DNA"/>
</dbReference>
<feature type="region of interest" description="Disordered" evidence="1">
    <location>
        <begin position="82"/>
        <end position="101"/>
    </location>
</feature>
<comment type="caution">
    <text evidence="2">The sequence shown here is derived from an EMBL/GenBank/DDBJ whole genome shotgun (WGS) entry which is preliminary data.</text>
</comment>
<accession>A0ABV9F1L7</accession>
<keyword evidence="3" id="KW-1185">Reference proteome</keyword>
<evidence type="ECO:0000313" key="2">
    <source>
        <dbReference type="EMBL" id="MFC4594605.1"/>
    </source>
</evidence>
<evidence type="ECO:0000313" key="3">
    <source>
        <dbReference type="Proteomes" id="UP001595957"/>
    </source>
</evidence>
<sequence length="101" mass="10444">MSDIQLVLLATAAPRDNGSLLPPPAAVGEAPARIRKAVQALIRRGLAAEVELPAYADAWRTEGGHAIGVVITDAGRVAIGIEPEEPESPATDLAEPSRSSL</sequence>
<name>A0ABV9F1L7_9SPHN</name>
<gene>
    <name evidence="2" type="ORF">ACFO3E_10465</name>
</gene>